<comment type="caution">
    <text evidence="1">The sequence shown here is derived from an EMBL/GenBank/DDBJ whole genome shotgun (WGS) entry which is preliminary data.</text>
</comment>
<reference evidence="1 2" key="1">
    <citation type="submission" date="2021-07" db="EMBL/GenBank/DDBJ databases">
        <title>Mesonia aestuariivivens sp. nov., isolated from a tidal flat.</title>
        <authorList>
            <person name="Kim Y.-O."/>
            <person name="Yoon J.-H."/>
        </authorList>
    </citation>
    <scope>NUCLEOTIDE SEQUENCE [LARGE SCALE GENOMIC DNA]</scope>
    <source>
        <strain evidence="1 2">JHPTF-M18</strain>
    </source>
</reference>
<evidence type="ECO:0000313" key="1">
    <source>
        <dbReference type="EMBL" id="MBW2960570.1"/>
    </source>
</evidence>
<gene>
    <name evidence="1" type="ORF">KW502_01995</name>
</gene>
<dbReference type="Proteomes" id="UP000719267">
    <property type="component" value="Unassembled WGS sequence"/>
</dbReference>
<sequence>MNKEMINSFIRSLQILTEYNLSYLAGGEVIDSISEDDEIITDEMIYPGTGDFVVWDKRCLTGTYGVAESGLIAPVKVKNPASHGINYSQKPIERLVSTAVLMKRYVWMTDLFINWLHRDTPSPLRFFGDFENINACYAEEKNELAQDQWLAMYWLLHFGFSMDDRVNEVIAIVEKSEIENSFAAYVEDAINFFKHTDANFNYVITNNNGESSEDLFIKRRSYLVYTTQLYRYASGDNFKKWWLCFSMYPHFEENLILKIRWLKNNLKKFDRWNELDKVRSEIGELPFLSYISACNPNTTDKEHFANQFLEELSVHNYNKTDLQKSFIQIMLYDLRCLDLETDAYLKACEYYFEGDFQSEEYIEILKSKNQNTESLDVSNEASNELQKLLNKDAEIEDLLDSNQFMPFVIELSNLAERYKSAFDVAVSSLKEDSHKLKVFCAYWFQPSSFSAESIFTILKNLFISDTVLKKLIFHQETTQVIATDDERLKIIDLVFTSKENEYQSKFTYEKTLEAAAMLIVYKSYYESIFEYLINIITAEDAVYSVETKAIVFKKIFGEDSYEDFSAQSNYSAVQVEKTFDIGFQAIFETASPLLLNAVGSALHKWNEPNLKSWLAKRYNDKVWLNQFDALENKFKGIKKQFVALVKEKKASL</sequence>
<organism evidence="1 2">
    <name type="scientific">Mesonia aestuariivivens</name>
    <dbReference type="NCBI Taxonomy" id="2796128"/>
    <lineage>
        <taxon>Bacteria</taxon>
        <taxon>Pseudomonadati</taxon>
        <taxon>Bacteroidota</taxon>
        <taxon>Flavobacteriia</taxon>
        <taxon>Flavobacteriales</taxon>
        <taxon>Flavobacteriaceae</taxon>
        <taxon>Mesonia</taxon>
    </lineage>
</organism>
<proteinExistence type="predicted"/>
<dbReference type="EMBL" id="JAHWDF010000002">
    <property type="protein sequence ID" value="MBW2960570.1"/>
    <property type="molecule type" value="Genomic_DNA"/>
</dbReference>
<evidence type="ECO:0000313" key="2">
    <source>
        <dbReference type="Proteomes" id="UP000719267"/>
    </source>
</evidence>
<accession>A0ABS6VYA7</accession>
<dbReference type="RefSeq" id="WP_219038858.1">
    <property type="nucleotide sequence ID" value="NZ_JAHWDF010000002.1"/>
</dbReference>
<name>A0ABS6VYA7_9FLAO</name>
<keyword evidence="2" id="KW-1185">Reference proteome</keyword>
<protein>
    <submittedName>
        <fullName evidence="1">Uncharacterized protein</fullName>
    </submittedName>
</protein>